<keyword evidence="2" id="KW-1185">Reference proteome</keyword>
<dbReference type="InterPro" id="IPR011990">
    <property type="entry name" value="TPR-like_helical_dom_sf"/>
</dbReference>
<gene>
    <name evidence="1" type="ORF">MFFC18_50370</name>
</gene>
<sequence>MKLLQVTVILFVAAVSSGISWGQIGDQATQEPAQANRFENSVDQSARAQRALENIEKAIAVLIPGGIEPGSPRQKNFAAVIESFAKGQARDAMDALEKMATEDANLPPAEVVMAGLTFAVGDNKSGMVLLESGAIKHADYPGVYLSFAQIAINAGRLTDASLHADKTARLIETGNLSPERKSHFLKQYFEIATSIHLRRKQDEKAQEMLAQLQNVAPNLPFYLRSKAELAFRAGQNDQALQFLKQYATATESKRLPELTLVDWTKNSGKDEAAKELLLNTIQQHPSDATAHMMAAQMHMAGEDFPNALMSLKKFEDLNGEETQQSLDMKGRIAFAGLSYELAAEHFRKLSQLTPNDPSSANILALCLIESDDPELQKQAMQISQRVASRMSGNTLALASLAYIYLKNGEKEKSQQLMQRVAVSRQATPEVSYFLANWLVENGQAEQAANILQQALDSKGLFLYRSASRKMLSRLNADE</sequence>
<evidence type="ECO:0000313" key="1">
    <source>
        <dbReference type="EMBL" id="QEG25114.1"/>
    </source>
</evidence>
<dbReference type="KEGG" id="mff:MFFC18_50370"/>
<reference evidence="1 2" key="1">
    <citation type="submission" date="2019-08" db="EMBL/GenBank/DDBJ databases">
        <title>Deep-cultivation of Planctomycetes and their phenomic and genomic characterization uncovers novel biology.</title>
        <authorList>
            <person name="Wiegand S."/>
            <person name="Jogler M."/>
            <person name="Boedeker C."/>
            <person name="Pinto D."/>
            <person name="Vollmers J."/>
            <person name="Rivas-Marin E."/>
            <person name="Kohn T."/>
            <person name="Peeters S.H."/>
            <person name="Heuer A."/>
            <person name="Rast P."/>
            <person name="Oberbeckmann S."/>
            <person name="Bunk B."/>
            <person name="Jeske O."/>
            <person name="Meyerdierks A."/>
            <person name="Storesund J.E."/>
            <person name="Kallscheuer N."/>
            <person name="Luecker S."/>
            <person name="Lage O.M."/>
            <person name="Pohl T."/>
            <person name="Merkel B.J."/>
            <person name="Hornburger P."/>
            <person name="Mueller R.-W."/>
            <person name="Bruemmer F."/>
            <person name="Labrenz M."/>
            <person name="Spormann A.M."/>
            <person name="Op den Camp H."/>
            <person name="Overmann J."/>
            <person name="Amann R."/>
            <person name="Jetten M.S.M."/>
            <person name="Mascher T."/>
            <person name="Medema M.H."/>
            <person name="Devos D.P."/>
            <person name="Kaster A.-K."/>
            <person name="Ovreas L."/>
            <person name="Rohde M."/>
            <person name="Galperin M.Y."/>
            <person name="Jogler C."/>
        </authorList>
    </citation>
    <scope>NUCLEOTIDE SEQUENCE [LARGE SCALE GENOMIC DNA]</scope>
    <source>
        <strain evidence="1 2">FC18</strain>
    </source>
</reference>
<accession>A0A5B9PFP2</accession>
<dbReference type="AlphaFoldDB" id="A0A5B9PFP2"/>
<dbReference type="PANTHER" id="PTHR12558">
    <property type="entry name" value="CELL DIVISION CYCLE 16,23,27"/>
    <property type="match status" value="1"/>
</dbReference>
<dbReference type="Gene3D" id="1.25.40.10">
    <property type="entry name" value="Tetratricopeptide repeat domain"/>
    <property type="match status" value="3"/>
</dbReference>
<dbReference type="STRING" id="980251.GCA_001642875_01415"/>
<dbReference type="Proteomes" id="UP000322214">
    <property type="component" value="Chromosome"/>
</dbReference>
<dbReference type="EMBL" id="CP042912">
    <property type="protein sequence ID" value="QEG25114.1"/>
    <property type="molecule type" value="Genomic_DNA"/>
</dbReference>
<dbReference type="RefSeq" id="WP_075084215.1">
    <property type="nucleotide sequence ID" value="NZ_CP042912.1"/>
</dbReference>
<name>A0A5B9PFP2_9BACT</name>
<evidence type="ECO:0000313" key="2">
    <source>
        <dbReference type="Proteomes" id="UP000322214"/>
    </source>
</evidence>
<dbReference type="SUPFAM" id="SSF48452">
    <property type="entry name" value="TPR-like"/>
    <property type="match status" value="2"/>
</dbReference>
<organism evidence="1 2">
    <name type="scientific">Mariniblastus fucicola</name>
    <dbReference type="NCBI Taxonomy" id="980251"/>
    <lineage>
        <taxon>Bacteria</taxon>
        <taxon>Pseudomonadati</taxon>
        <taxon>Planctomycetota</taxon>
        <taxon>Planctomycetia</taxon>
        <taxon>Pirellulales</taxon>
        <taxon>Pirellulaceae</taxon>
        <taxon>Mariniblastus</taxon>
    </lineage>
</organism>
<dbReference type="PANTHER" id="PTHR12558:SF13">
    <property type="entry name" value="CELL DIVISION CYCLE PROTEIN 27 HOMOLOG"/>
    <property type="match status" value="1"/>
</dbReference>
<protein>
    <submittedName>
        <fullName evidence="1">Tetratricopeptide repeat protein</fullName>
    </submittedName>
</protein>
<proteinExistence type="predicted"/>